<sequence>MRYLTLPTREGCVTTAAEFIDTVERTGDKTCRIHMKKPQVSHGAADKYQHEGYGASEHHNVVDVKMAAEELRAAILELEDGDHFDPLSLETLDDE</sequence>
<dbReference type="AlphaFoldDB" id="A0A0F9GNC5"/>
<name>A0A0F9GNC5_9ZZZZ</name>
<gene>
    <name evidence="1" type="ORF">LCGC14_1805210</name>
</gene>
<accession>A0A0F9GNC5</accession>
<reference evidence="1" key="1">
    <citation type="journal article" date="2015" name="Nature">
        <title>Complex archaea that bridge the gap between prokaryotes and eukaryotes.</title>
        <authorList>
            <person name="Spang A."/>
            <person name="Saw J.H."/>
            <person name="Jorgensen S.L."/>
            <person name="Zaremba-Niedzwiedzka K."/>
            <person name="Martijn J."/>
            <person name="Lind A.E."/>
            <person name="van Eijk R."/>
            <person name="Schleper C."/>
            <person name="Guy L."/>
            <person name="Ettema T.J."/>
        </authorList>
    </citation>
    <scope>NUCLEOTIDE SEQUENCE</scope>
</reference>
<dbReference type="EMBL" id="LAZR01017453">
    <property type="protein sequence ID" value="KKM00360.1"/>
    <property type="molecule type" value="Genomic_DNA"/>
</dbReference>
<organism evidence="1">
    <name type="scientific">marine sediment metagenome</name>
    <dbReference type="NCBI Taxonomy" id="412755"/>
    <lineage>
        <taxon>unclassified sequences</taxon>
        <taxon>metagenomes</taxon>
        <taxon>ecological metagenomes</taxon>
    </lineage>
</organism>
<protein>
    <submittedName>
        <fullName evidence="1">Uncharacterized protein</fullName>
    </submittedName>
</protein>
<comment type="caution">
    <text evidence="1">The sequence shown here is derived from an EMBL/GenBank/DDBJ whole genome shotgun (WGS) entry which is preliminary data.</text>
</comment>
<evidence type="ECO:0000313" key="1">
    <source>
        <dbReference type="EMBL" id="KKM00360.1"/>
    </source>
</evidence>
<proteinExistence type="predicted"/>